<keyword evidence="7" id="KW-0325">Glycoprotein</keyword>
<dbReference type="FunFam" id="3.20.20.80:FF:000042">
    <property type="entry name" value="Klotho"/>
    <property type="match status" value="1"/>
</dbReference>
<evidence type="ECO:0000256" key="8">
    <source>
        <dbReference type="ARBA" id="ARBA00060858"/>
    </source>
</evidence>
<dbReference type="Pfam" id="PF00232">
    <property type="entry name" value="Glyco_hydro_1"/>
    <property type="match status" value="3"/>
</dbReference>
<evidence type="ECO:0008006" key="13">
    <source>
        <dbReference type="Google" id="ProtNLM"/>
    </source>
</evidence>
<evidence type="ECO:0000256" key="5">
    <source>
        <dbReference type="ARBA" id="ARBA00022989"/>
    </source>
</evidence>
<feature type="signal peptide" evidence="10">
    <location>
        <begin position="1"/>
        <end position="22"/>
    </location>
</feature>
<dbReference type="GO" id="GO:0004553">
    <property type="term" value="F:hydrolase activity, hydrolyzing O-glycosyl compounds"/>
    <property type="evidence" value="ECO:0007669"/>
    <property type="project" value="InterPro"/>
</dbReference>
<name>A0AAV7D470_ENGPU</name>
<feature type="chain" id="PRO_5043406403" description="Beta-klotho" evidence="10">
    <location>
        <begin position="23"/>
        <end position="1021"/>
    </location>
</feature>
<comment type="caution">
    <text evidence="11">The sequence shown here is derived from an EMBL/GenBank/DDBJ whole genome shotgun (WGS) entry which is preliminary data.</text>
</comment>
<dbReference type="InterPro" id="IPR001360">
    <property type="entry name" value="Glyco_hydro_1"/>
</dbReference>
<evidence type="ECO:0000256" key="7">
    <source>
        <dbReference type="ARBA" id="ARBA00023180"/>
    </source>
</evidence>
<accession>A0AAV7D470</accession>
<dbReference type="GO" id="GO:0005975">
    <property type="term" value="P:carbohydrate metabolic process"/>
    <property type="evidence" value="ECO:0007669"/>
    <property type="project" value="InterPro"/>
</dbReference>
<dbReference type="EMBL" id="WNYA01000001">
    <property type="protein sequence ID" value="KAG8591704.1"/>
    <property type="molecule type" value="Genomic_DNA"/>
</dbReference>
<dbReference type="Gene3D" id="3.20.20.80">
    <property type="entry name" value="Glycosidases"/>
    <property type="match status" value="2"/>
</dbReference>
<evidence type="ECO:0000313" key="11">
    <source>
        <dbReference type="EMBL" id="KAG8591704.1"/>
    </source>
</evidence>
<dbReference type="PANTHER" id="PTHR10353:SF68">
    <property type="entry name" value="BETA-KLOTHO"/>
    <property type="match status" value="1"/>
</dbReference>
<evidence type="ECO:0000256" key="2">
    <source>
        <dbReference type="ARBA" id="ARBA00022475"/>
    </source>
</evidence>
<evidence type="ECO:0000313" key="12">
    <source>
        <dbReference type="Proteomes" id="UP000824782"/>
    </source>
</evidence>
<dbReference type="InterPro" id="IPR017853">
    <property type="entry name" value="GH"/>
</dbReference>
<keyword evidence="6 9" id="KW-0472">Membrane</keyword>
<feature type="transmembrane region" description="Helical" evidence="9">
    <location>
        <begin position="969"/>
        <end position="989"/>
    </location>
</feature>
<dbReference type="SUPFAM" id="SSF51445">
    <property type="entry name" value="(Trans)glycosidases"/>
    <property type="match status" value="2"/>
</dbReference>
<keyword evidence="3 9" id="KW-0812">Transmembrane</keyword>
<evidence type="ECO:0000256" key="1">
    <source>
        <dbReference type="ARBA" id="ARBA00004162"/>
    </source>
</evidence>
<dbReference type="PANTHER" id="PTHR10353">
    <property type="entry name" value="GLYCOSYL HYDROLASE"/>
    <property type="match status" value="1"/>
</dbReference>
<evidence type="ECO:0000256" key="9">
    <source>
        <dbReference type="SAM" id="Phobius"/>
    </source>
</evidence>
<keyword evidence="5 9" id="KW-1133">Transmembrane helix</keyword>
<reference evidence="11" key="1">
    <citation type="thesis" date="2020" institute="ProQuest LLC" country="789 East Eisenhower Parkway, Ann Arbor, MI, USA">
        <title>Comparative Genomics and Chromosome Evolution.</title>
        <authorList>
            <person name="Mudd A.B."/>
        </authorList>
    </citation>
    <scope>NUCLEOTIDE SEQUENCE</scope>
    <source>
        <strain evidence="11">237g6f4</strain>
        <tissue evidence="11">Blood</tissue>
    </source>
</reference>
<evidence type="ECO:0000256" key="4">
    <source>
        <dbReference type="ARBA" id="ARBA00022737"/>
    </source>
</evidence>
<keyword evidence="4" id="KW-0677">Repeat</keyword>
<evidence type="ECO:0000256" key="10">
    <source>
        <dbReference type="SAM" id="SignalP"/>
    </source>
</evidence>
<organism evidence="11 12">
    <name type="scientific">Engystomops pustulosus</name>
    <name type="common">Tungara frog</name>
    <name type="synonym">Physalaemus pustulosus</name>
    <dbReference type="NCBI Taxonomy" id="76066"/>
    <lineage>
        <taxon>Eukaryota</taxon>
        <taxon>Metazoa</taxon>
        <taxon>Chordata</taxon>
        <taxon>Craniata</taxon>
        <taxon>Vertebrata</taxon>
        <taxon>Euteleostomi</taxon>
        <taxon>Amphibia</taxon>
        <taxon>Batrachia</taxon>
        <taxon>Anura</taxon>
        <taxon>Neobatrachia</taxon>
        <taxon>Hyloidea</taxon>
        <taxon>Leptodactylidae</taxon>
        <taxon>Leiuperinae</taxon>
        <taxon>Engystomops</taxon>
    </lineage>
</organism>
<evidence type="ECO:0000256" key="6">
    <source>
        <dbReference type="ARBA" id="ARBA00023136"/>
    </source>
</evidence>
<dbReference type="PRINTS" id="PR00131">
    <property type="entry name" value="GLHYDRLASE1"/>
</dbReference>
<dbReference type="FunFam" id="3.20.20.80:FF:000062">
    <property type="entry name" value="Klotho"/>
    <property type="match status" value="1"/>
</dbReference>
<gene>
    <name evidence="11" type="ORF">GDO81_000270</name>
</gene>
<keyword evidence="10" id="KW-0732">Signal</keyword>
<dbReference type="Proteomes" id="UP000824782">
    <property type="component" value="Unassembled WGS sequence"/>
</dbReference>
<dbReference type="GO" id="GO:0005886">
    <property type="term" value="C:plasma membrane"/>
    <property type="evidence" value="ECO:0007669"/>
    <property type="project" value="UniProtKB-SubCell"/>
</dbReference>
<sequence>MAKFCLKGYCWILLVLARQVIGSPGEGTQVWERLNQVNPLNESQLFTHGTFPPGFLWGVGSSSLQIEDDHSSRGPSVWDQYMRTQQSWRGIPSMDQPADISDSFSSKELPALEFLGVNFYHFSISWPRLFPQGNGDPSEPGVHYYNSTINMLIRKGIQPVITLYHWDLPVPVQEKYGGWSNQSAIHLFNNYARFCFLMFGDRVKYWITMHNPYLIAWHGYGTGLHAPWIKGDDAAVSAVAHTLIKAHAVVWHTYNTHFRPSQRGYLSVTLGSHWIEPEKRHMDSSAINLCQESMDTVLGRFAKPIYIDGDYPESLKRKYGSILPKFSETDKAYIKGTADFFAFSFGPNNFKRSNESNKLVRVLIHLRGVLNWIKTEYNNPKILIMENGWFSNSNIQTEDTTMVYIMKKFINDILQAIKYDNIKVFGYTAWSLFDSFEWQEGYKIRRGLFYVDFTNKNKAVTPKSSALYFKQIVKEHGFPEEVPEPTIQGQFPCNFTWGITDSVLKAELAPSSPQFVDRKLYVWNITGDGILHAIKGVELKTRAAQCTDFITIKKQLALLKNMKVTHYRFALNWSIIMPKGDLSSVNRDVVRYYRCMISEASKLGITTMLTLYYPTHGSLSLPGPLLERGGWLNRSITQAFSDYAKLCFHEFGDLVKQWITINEPNRFSQYYHHSSNNTYLAVHNALIAHSKAWHLYDKIYRPQQRGQISLSLHTDWAEPANPFIPSHAEAAERFLQFDIAWIAEPIFGSGDYPSLMRQYITTKNHKGMTTSYLPNFTEEEKELVKGTADFLALNHFTTRLVIHEPKNDSRFESDRDIHFLSDATRLMSFNGLAVVPRGIRQLLNWMRKNYGNIPIYITANGVDDKASEKDELRVYYLQKYSQQLLQAYLKDNINLKGYYAFKLTDKTKPQYGFYSSAIYDTKAKASVNVYSAIITANGFPSDQSRNSCKTQSQENSCPFCTYLQDKKPLIFFIFCLFSTSTLLLTVTIIRKYKRKKRKLHSVKHQHNVCFLIKKKDGFSHC</sequence>
<keyword evidence="2" id="KW-1003">Cell membrane</keyword>
<protein>
    <recommendedName>
        <fullName evidence="13">Beta-klotho</fullName>
    </recommendedName>
</protein>
<proteinExistence type="inferred from homology"/>
<keyword evidence="12" id="KW-1185">Reference proteome</keyword>
<comment type="similarity">
    <text evidence="8">Belongs to the glycosyl hydrolase 1 family. Klotho subfamily.</text>
</comment>
<dbReference type="AlphaFoldDB" id="A0AAV7D470"/>
<evidence type="ECO:0000256" key="3">
    <source>
        <dbReference type="ARBA" id="ARBA00022692"/>
    </source>
</evidence>
<comment type="subcellular location">
    <subcellularLocation>
        <location evidence="1">Cell membrane</location>
        <topology evidence="1">Single-pass membrane protein</topology>
    </subcellularLocation>
</comment>